<organism evidence="3">
    <name type="scientific">viral metagenome</name>
    <dbReference type="NCBI Taxonomy" id="1070528"/>
    <lineage>
        <taxon>unclassified sequences</taxon>
        <taxon>metagenomes</taxon>
        <taxon>organismal metagenomes</taxon>
    </lineage>
</organism>
<dbReference type="SUPFAM" id="SSF49785">
    <property type="entry name" value="Galactose-binding domain-like"/>
    <property type="match status" value="1"/>
</dbReference>
<proteinExistence type="predicted"/>
<dbReference type="AlphaFoldDB" id="A0A6C0JI05"/>
<dbReference type="PROSITE" id="PS50022">
    <property type="entry name" value="FA58C_3"/>
    <property type="match status" value="1"/>
</dbReference>
<feature type="domain" description="F5/8 type C" evidence="2">
    <location>
        <begin position="77"/>
        <end position="236"/>
    </location>
</feature>
<dbReference type="EMBL" id="MN740406">
    <property type="protein sequence ID" value="QHU04993.1"/>
    <property type="molecule type" value="Genomic_DNA"/>
</dbReference>
<evidence type="ECO:0000256" key="1">
    <source>
        <dbReference type="SAM" id="Phobius"/>
    </source>
</evidence>
<name>A0A6C0JI05_9ZZZZ</name>
<evidence type="ECO:0000313" key="3">
    <source>
        <dbReference type="EMBL" id="QHU04993.1"/>
    </source>
</evidence>
<sequence>MSSVSSLNNIAPIQLVPFTDNDILFTSSKLTVTKPIVDNSFNYSHMGDYVVSASSFKNDTCAPFHAFNNLSTSYWETDSSGNADFNNQSSEQRSYSAAYIQNPYSNSTMANSSYQGGGLKANNWSTMVGQNPIQGEWLQITLPSQQPIFLYKYSILTPVPVGGIMTFPSKFMVVGSSDGVNWDYVDQQNLSTPRDTSDGKPVVFNLNVTKNYNYYRLIVSEMFKQNSVLRINEWALYGTTEHVVNKETFVGMNSFSPITYEISQRKIKYVDYKNSVSLEEQNKKAESYILQNQKDDPTNLQNNIDTSLLLPGVLIGILALSFHYYSRR</sequence>
<keyword evidence="1" id="KW-0472">Membrane</keyword>
<protein>
    <recommendedName>
        <fullName evidence="2">F5/8 type C domain-containing protein</fullName>
    </recommendedName>
</protein>
<dbReference type="InterPro" id="IPR008979">
    <property type="entry name" value="Galactose-bd-like_sf"/>
</dbReference>
<dbReference type="Gene3D" id="2.60.120.260">
    <property type="entry name" value="Galactose-binding domain-like"/>
    <property type="match status" value="1"/>
</dbReference>
<keyword evidence="1" id="KW-0812">Transmembrane</keyword>
<reference evidence="3" key="1">
    <citation type="journal article" date="2020" name="Nature">
        <title>Giant virus diversity and host interactions through global metagenomics.</title>
        <authorList>
            <person name="Schulz F."/>
            <person name="Roux S."/>
            <person name="Paez-Espino D."/>
            <person name="Jungbluth S."/>
            <person name="Walsh D.A."/>
            <person name="Denef V.J."/>
            <person name="McMahon K.D."/>
            <person name="Konstantinidis K.T."/>
            <person name="Eloe-Fadrosh E.A."/>
            <person name="Kyrpides N.C."/>
            <person name="Woyke T."/>
        </authorList>
    </citation>
    <scope>NUCLEOTIDE SEQUENCE</scope>
    <source>
        <strain evidence="3">GVMAG-M-3300027708-5</strain>
    </source>
</reference>
<evidence type="ECO:0000259" key="2">
    <source>
        <dbReference type="PROSITE" id="PS50022"/>
    </source>
</evidence>
<dbReference type="InterPro" id="IPR000421">
    <property type="entry name" value="FA58C"/>
</dbReference>
<feature type="transmembrane region" description="Helical" evidence="1">
    <location>
        <begin position="308"/>
        <end position="325"/>
    </location>
</feature>
<accession>A0A6C0JI05</accession>
<keyword evidence="1" id="KW-1133">Transmembrane helix</keyword>